<evidence type="ECO:0000256" key="4">
    <source>
        <dbReference type="ARBA" id="ARBA00012568"/>
    </source>
</evidence>
<dbReference type="SUPFAM" id="SSF53474">
    <property type="entry name" value="alpha/beta-Hydrolases"/>
    <property type="match status" value="1"/>
</dbReference>
<dbReference type="PANTHER" id="PTHR43722:SF1">
    <property type="entry name" value="PROLINE IMINOPEPTIDASE"/>
    <property type="match status" value="1"/>
</dbReference>
<dbReference type="PRINTS" id="PR00793">
    <property type="entry name" value="PROAMNOPTASE"/>
</dbReference>
<proteinExistence type="inferred from homology"/>
<sequence>MREEIGLVNLGEVELYLEDVGPEDAPVLAVLHGGPGGSSYALREGLEDELEAFRVLYFDQRGSGRSPELPAEPRLFTLDALVEDLEALREYLEVESWTLLSHGFGALVALEYARRWPGPVRNLILINPWTNFPWLAAQLYRGALELQGLDPQGPEEALPHDPEALLAEAFSALEPKAVFDHLMFPSAHSRMEYEWVAEGAGLLGLDTPGQMFVKNGLWRLDYTAYLVEQRAPLTVIVGEQDGTAYPEAQTVADLTGGGLEGIAGAGHYPWIDQPYAFAEALRLGLEASDQA</sequence>
<comment type="catalytic activity">
    <reaction evidence="1">
        <text>Release of N-terminal proline from a peptide.</text>
        <dbReference type="EC" id="3.4.11.5"/>
    </reaction>
</comment>
<dbReference type="EMBL" id="QWLB01000021">
    <property type="protein sequence ID" value="RIH92306.1"/>
    <property type="molecule type" value="Genomic_DNA"/>
</dbReference>
<reference evidence="11 12" key="1">
    <citation type="submission" date="2018-08" db="EMBL/GenBank/DDBJ databases">
        <title>Meiothermus granaticius genome AF-68 sequencing project.</title>
        <authorList>
            <person name="Da Costa M.S."/>
            <person name="Albuquerque L."/>
            <person name="Raposo P."/>
            <person name="Froufe H.J.C."/>
            <person name="Barroso C.S."/>
            <person name="Egas C."/>
        </authorList>
    </citation>
    <scope>NUCLEOTIDE SEQUENCE [LARGE SCALE GENOMIC DNA]</scope>
    <source>
        <strain evidence="11 12">AF-68</strain>
    </source>
</reference>
<feature type="domain" description="AB hydrolase-1" evidence="10">
    <location>
        <begin position="26"/>
        <end position="144"/>
    </location>
</feature>
<accession>A0A399F9E9</accession>
<dbReference type="GO" id="GO:0004177">
    <property type="term" value="F:aminopeptidase activity"/>
    <property type="evidence" value="ECO:0007669"/>
    <property type="project" value="UniProtKB-KW"/>
</dbReference>
<evidence type="ECO:0000256" key="8">
    <source>
        <dbReference type="ARBA" id="ARBA00022801"/>
    </source>
</evidence>
<keyword evidence="12" id="KW-1185">Reference proteome</keyword>
<comment type="caution">
    <text evidence="11">The sequence shown here is derived from an EMBL/GenBank/DDBJ whole genome shotgun (WGS) entry which is preliminary data.</text>
</comment>
<dbReference type="EC" id="3.4.11.5" evidence="4"/>
<evidence type="ECO:0000256" key="6">
    <source>
        <dbReference type="ARBA" id="ARBA00022490"/>
    </source>
</evidence>
<dbReference type="GO" id="GO:0006508">
    <property type="term" value="P:proteolysis"/>
    <property type="evidence" value="ECO:0007669"/>
    <property type="project" value="UniProtKB-KW"/>
</dbReference>
<dbReference type="InterPro" id="IPR029058">
    <property type="entry name" value="AB_hydrolase_fold"/>
</dbReference>
<gene>
    <name evidence="11" type="primary">pip_2</name>
    <name evidence="11" type="ORF">Mgrana_01737</name>
</gene>
<comment type="similarity">
    <text evidence="3">Belongs to the peptidase S33 family.</text>
</comment>
<evidence type="ECO:0000256" key="2">
    <source>
        <dbReference type="ARBA" id="ARBA00004496"/>
    </source>
</evidence>
<dbReference type="Pfam" id="PF00561">
    <property type="entry name" value="Abhydrolase_1"/>
    <property type="match status" value="1"/>
</dbReference>
<evidence type="ECO:0000259" key="10">
    <source>
        <dbReference type="Pfam" id="PF00561"/>
    </source>
</evidence>
<keyword evidence="6" id="KW-0963">Cytoplasm</keyword>
<keyword evidence="8 11" id="KW-0378">Hydrolase</keyword>
<evidence type="ECO:0000313" key="11">
    <source>
        <dbReference type="EMBL" id="RIH92306.1"/>
    </source>
</evidence>
<dbReference type="Gene3D" id="3.40.50.1820">
    <property type="entry name" value="alpha/beta hydrolase"/>
    <property type="match status" value="1"/>
</dbReference>
<dbReference type="AlphaFoldDB" id="A0A399F9E9"/>
<dbReference type="Proteomes" id="UP000266178">
    <property type="component" value="Unassembled WGS sequence"/>
</dbReference>
<organism evidence="11 12">
    <name type="scientific">Meiothermus granaticius NBRC 107808</name>
    <dbReference type="NCBI Taxonomy" id="1227551"/>
    <lineage>
        <taxon>Bacteria</taxon>
        <taxon>Thermotogati</taxon>
        <taxon>Deinococcota</taxon>
        <taxon>Deinococci</taxon>
        <taxon>Thermales</taxon>
        <taxon>Thermaceae</taxon>
        <taxon>Meiothermus</taxon>
    </lineage>
</organism>
<evidence type="ECO:0000313" key="12">
    <source>
        <dbReference type="Proteomes" id="UP000266178"/>
    </source>
</evidence>
<name>A0A399F9E9_9DEIN</name>
<dbReference type="PANTHER" id="PTHR43722">
    <property type="entry name" value="PROLINE IMINOPEPTIDASE"/>
    <property type="match status" value="1"/>
</dbReference>
<evidence type="ECO:0000256" key="7">
    <source>
        <dbReference type="ARBA" id="ARBA00022670"/>
    </source>
</evidence>
<comment type="subcellular location">
    <subcellularLocation>
        <location evidence="2">Cytoplasm</location>
    </subcellularLocation>
</comment>
<dbReference type="RefSeq" id="WP_119357228.1">
    <property type="nucleotide sequence ID" value="NZ_BJXM01000019.1"/>
</dbReference>
<evidence type="ECO:0000256" key="5">
    <source>
        <dbReference type="ARBA" id="ARBA00022438"/>
    </source>
</evidence>
<dbReference type="GO" id="GO:0005737">
    <property type="term" value="C:cytoplasm"/>
    <property type="evidence" value="ECO:0007669"/>
    <property type="project" value="UniProtKB-SubCell"/>
</dbReference>
<evidence type="ECO:0000256" key="3">
    <source>
        <dbReference type="ARBA" id="ARBA00010088"/>
    </source>
</evidence>
<keyword evidence="5 11" id="KW-0031">Aminopeptidase</keyword>
<evidence type="ECO:0000256" key="9">
    <source>
        <dbReference type="ARBA" id="ARBA00029605"/>
    </source>
</evidence>
<dbReference type="InterPro" id="IPR005944">
    <property type="entry name" value="Pro_iminopeptidase"/>
</dbReference>
<dbReference type="InterPro" id="IPR000073">
    <property type="entry name" value="AB_hydrolase_1"/>
</dbReference>
<keyword evidence="7" id="KW-0645">Protease</keyword>
<evidence type="ECO:0000256" key="1">
    <source>
        <dbReference type="ARBA" id="ARBA00001585"/>
    </source>
</evidence>
<protein>
    <recommendedName>
        <fullName evidence="4">prolyl aminopeptidase</fullName>
        <ecNumber evidence="4">3.4.11.5</ecNumber>
    </recommendedName>
    <alternativeName>
        <fullName evidence="9">Prolyl aminopeptidase</fullName>
    </alternativeName>
</protein>
<dbReference type="OrthoDB" id="53505at2"/>
<dbReference type="InterPro" id="IPR002410">
    <property type="entry name" value="Peptidase_S33"/>
</dbReference>